<dbReference type="NCBIfam" id="TIGR01197">
    <property type="entry name" value="nramp"/>
    <property type="match status" value="1"/>
</dbReference>
<dbReference type="AlphaFoldDB" id="A0A0D2ASA2"/>
<dbReference type="GO" id="GO:0015086">
    <property type="term" value="F:cadmium ion transmembrane transporter activity"/>
    <property type="evidence" value="ECO:0007669"/>
    <property type="project" value="TreeGrafter"/>
</dbReference>
<sequence length="620" mass="66955">MNCPIRVDPLPDEGHNQNPSDMANEINTNHSLNGRRNSTHGRRASQIHLGDGCHDAVESISPVFEEDGCVRPAGAEAEVEEAAAAGKNETRVSAGLTGSGRYGWVSTVMTMRRKLVKYTKFIGPGFMVSVAYIDPGNYATDVAAGASFRFRLLFMILLSNIFAIFLQSLCIKLGSVTGMNLAENCKAHLPRWLNLVLYLFAESAIIATDIAEVIGTAIALNILINVPLVAGCAISILDVLIILFFYNPTGMSMRALRIFECFVALLVIGVAVCFCFQLSLIKAVSVGEVFRGYLPSSALVKSQGLYQSCGILGATVMPHSLYLGSGIVQNRLRDFDLQHQNESRFSLMENEATNETARQSSESEDEKYRPSLAAIKSCLSYSIIELAISLFTFALFINSAILIVAGASLSNLPEDQISNADLFSIHGLLSTSLAPAAGTIFALALLLSGTSAGIVCTIAGQMVSEGQLNWKVKPWVRRIITRSISITPSIIIAGSVGRNGLSNALEASQVCLSIILPFVSAPLIWFTCRSKIMSVWTEERANTARPNALPATRTENDQKNGSQSAAVVDLDSSRGQETQANGRYVDMRNSWITAFVALVIWGMITVLNVALLVLLGLNKE</sequence>
<feature type="region of interest" description="Disordered" evidence="5">
    <location>
        <begin position="1"/>
        <end position="43"/>
    </location>
</feature>
<feature type="transmembrane region" description="Helical" evidence="6">
    <location>
        <begin position="432"/>
        <end position="458"/>
    </location>
</feature>
<dbReference type="GeneID" id="27314510"/>
<organism evidence="7 8">
    <name type="scientific">Verruconis gallopava</name>
    <dbReference type="NCBI Taxonomy" id="253628"/>
    <lineage>
        <taxon>Eukaryota</taxon>
        <taxon>Fungi</taxon>
        <taxon>Dikarya</taxon>
        <taxon>Ascomycota</taxon>
        <taxon>Pezizomycotina</taxon>
        <taxon>Dothideomycetes</taxon>
        <taxon>Pleosporomycetidae</taxon>
        <taxon>Venturiales</taxon>
        <taxon>Sympoventuriaceae</taxon>
        <taxon>Verruconis</taxon>
    </lineage>
</organism>
<evidence type="ECO:0000256" key="6">
    <source>
        <dbReference type="SAM" id="Phobius"/>
    </source>
</evidence>
<dbReference type="InterPro" id="IPR001046">
    <property type="entry name" value="NRAMP_fam"/>
</dbReference>
<evidence type="ECO:0000256" key="5">
    <source>
        <dbReference type="SAM" id="MobiDB-lite"/>
    </source>
</evidence>
<feature type="transmembrane region" description="Helical" evidence="6">
    <location>
        <begin position="386"/>
        <end position="412"/>
    </location>
</feature>
<evidence type="ECO:0000256" key="2">
    <source>
        <dbReference type="ARBA" id="ARBA00022692"/>
    </source>
</evidence>
<dbReference type="GO" id="GO:0034755">
    <property type="term" value="P:iron ion transmembrane transport"/>
    <property type="evidence" value="ECO:0007669"/>
    <property type="project" value="TreeGrafter"/>
</dbReference>
<feature type="transmembrane region" description="Helical" evidence="6">
    <location>
        <begin position="304"/>
        <end position="323"/>
    </location>
</feature>
<comment type="subcellular location">
    <subcellularLocation>
        <location evidence="1">Membrane</location>
        <topology evidence="1">Multi-pass membrane protein</topology>
    </subcellularLocation>
</comment>
<feature type="transmembrane region" description="Helical" evidence="6">
    <location>
        <begin position="479"/>
        <end position="501"/>
    </location>
</feature>
<accession>A0A0D2ASA2</accession>
<protein>
    <submittedName>
        <fullName evidence="7">Uncharacterized protein</fullName>
    </submittedName>
</protein>
<evidence type="ECO:0000313" key="8">
    <source>
        <dbReference type="Proteomes" id="UP000053259"/>
    </source>
</evidence>
<name>A0A0D2ASA2_9PEZI</name>
<dbReference type="Pfam" id="PF01566">
    <property type="entry name" value="Nramp"/>
    <property type="match status" value="1"/>
</dbReference>
<dbReference type="FunCoup" id="A0A0D2ASA2">
    <property type="interactions" value="251"/>
</dbReference>
<keyword evidence="2 6" id="KW-0812">Transmembrane</keyword>
<dbReference type="NCBIfam" id="NF037982">
    <property type="entry name" value="Nramp_1"/>
    <property type="match status" value="1"/>
</dbReference>
<evidence type="ECO:0000256" key="3">
    <source>
        <dbReference type="ARBA" id="ARBA00022989"/>
    </source>
</evidence>
<dbReference type="PANTHER" id="PTHR11706">
    <property type="entry name" value="SOLUTE CARRIER PROTEIN FAMILY 11 MEMBER"/>
    <property type="match status" value="1"/>
</dbReference>
<dbReference type="Proteomes" id="UP000053259">
    <property type="component" value="Unassembled WGS sequence"/>
</dbReference>
<feature type="transmembrane region" description="Helical" evidence="6">
    <location>
        <begin position="115"/>
        <end position="133"/>
    </location>
</feature>
<dbReference type="HAMAP" id="MF_00221">
    <property type="entry name" value="NRAMP"/>
    <property type="match status" value="1"/>
</dbReference>
<feature type="transmembrane region" description="Helical" evidence="6">
    <location>
        <begin position="258"/>
        <end position="284"/>
    </location>
</feature>
<keyword evidence="8" id="KW-1185">Reference proteome</keyword>
<proteinExistence type="inferred from homology"/>
<keyword evidence="3 6" id="KW-1133">Transmembrane helix</keyword>
<gene>
    <name evidence="7" type="ORF">PV09_06537</name>
</gene>
<dbReference type="HOGENOM" id="CLU_020088_4_1_1"/>
<feature type="transmembrane region" description="Helical" evidence="6">
    <location>
        <begin position="591"/>
        <end position="617"/>
    </location>
</feature>
<dbReference type="PRINTS" id="PR00447">
    <property type="entry name" value="NATRESASSCMP"/>
</dbReference>
<dbReference type="EMBL" id="KN847551">
    <property type="protein sequence ID" value="KIW02034.1"/>
    <property type="molecule type" value="Genomic_DNA"/>
</dbReference>
<dbReference type="GO" id="GO:0030026">
    <property type="term" value="P:intracellular manganese ion homeostasis"/>
    <property type="evidence" value="ECO:0007669"/>
    <property type="project" value="TreeGrafter"/>
</dbReference>
<evidence type="ECO:0000313" key="7">
    <source>
        <dbReference type="EMBL" id="KIW02034.1"/>
    </source>
</evidence>
<feature type="transmembrane region" description="Helical" evidence="6">
    <location>
        <begin position="226"/>
        <end position="246"/>
    </location>
</feature>
<evidence type="ECO:0000256" key="1">
    <source>
        <dbReference type="ARBA" id="ARBA00004141"/>
    </source>
</evidence>
<feature type="region of interest" description="Disordered" evidence="5">
    <location>
        <begin position="545"/>
        <end position="574"/>
    </location>
</feature>
<dbReference type="GO" id="GO:0005886">
    <property type="term" value="C:plasma membrane"/>
    <property type="evidence" value="ECO:0007669"/>
    <property type="project" value="TreeGrafter"/>
</dbReference>
<evidence type="ECO:0000256" key="4">
    <source>
        <dbReference type="ARBA" id="ARBA00023136"/>
    </source>
</evidence>
<dbReference type="RefSeq" id="XP_016211903.1">
    <property type="nucleotide sequence ID" value="XM_016360191.1"/>
</dbReference>
<dbReference type="InParanoid" id="A0A0D2ASA2"/>
<feature type="transmembrane region" description="Helical" evidence="6">
    <location>
        <begin position="507"/>
        <end position="526"/>
    </location>
</feature>
<dbReference type="GO" id="GO:0005384">
    <property type="term" value="F:manganese ion transmembrane transporter activity"/>
    <property type="evidence" value="ECO:0007669"/>
    <property type="project" value="TreeGrafter"/>
</dbReference>
<dbReference type="PANTHER" id="PTHR11706:SF101">
    <property type="entry name" value="MANGANESE TRANSPORTER SMF1"/>
    <property type="match status" value="1"/>
</dbReference>
<feature type="transmembrane region" description="Helical" evidence="6">
    <location>
        <begin position="153"/>
        <end position="174"/>
    </location>
</feature>
<keyword evidence="4 6" id="KW-0472">Membrane</keyword>
<feature type="transmembrane region" description="Helical" evidence="6">
    <location>
        <begin position="195"/>
        <end position="220"/>
    </location>
</feature>
<feature type="compositionally biased region" description="Polar residues" evidence="5">
    <location>
        <begin position="16"/>
        <end position="36"/>
    </location>
</feature>
<dbReference type="STRING" id="253628.A0A0D2ASA2"/>
<reference evidence="7 8" key="1">
    <citation type="submission" date="2015-01" db="EMBL/GenBank/DDBJ databases">
        <title>The Genome Sequence of Ochroconis gallopava CBS43764.</title>
        <authorList>
            <consortium name="The Broad Institute Genomics Platform"/>
            <person name="Cuomo C."/>
            <person name="de Hoog S."/>
            <person name="Gorbushina A."/>
            <person name="Stielow B."/>
            <person name="Teixiera M."/>
            <person name="Abouelleil A."/>
            <person name="Chapman S.B."/>
            <person name="Priest M."/>
            <person name="Young S.K."/>
            <person name="Wortman J."/>
            <person name="Nusbaum C."/>
            <person name="Birren B."/>
        </authorList>
    </citation>
    <scope>NUCLEOTIDE SEQUENCE [LARGE SCALE GENOMIC DNA]</scope>
    <source>
        <strain evidence="7 8">CBS 43764</strain>
    </source>
</reference>
<dbReference type="OrthoDB" id="409173at2759"/>
<dbReference type="VEuPathDB" id="FungiDB:PV09_06537"/>